<sequence length="69" mass="7810">MRKKNQNFSVDLVEQDQQLQVLVDGEMIGYIEKSARGFNGVFGKQTVINQAKSQDQALQEILASYNLYA</sequence>
<evidence type="ECO:0008006" key="3">
    <source>
        <dbReference type="Google" id="ProtNLM"/>
    </source>
</evidence>
<dbReference type="Pfam" id="PF11184">
    <property type="entry name" value="DUF2969"/>
    <property type="match status" value="1"/>
</dbReference>
<keyword evidence="2" id="KW-1185">Reference proteome</keyword>
<dbReference type="STRING" id="907931.GCA_000165675_00335"/>
<accession>A0A4R5NAP3</accession>
<dbReference type="AlphaFoldDB" id="A0A4R5NAP3"/>
<dbReference type="RefSeq" id="WP_133264191.1">
    <property type="nucleotide sequence ID" value="NZ_JAGYGP010000001.1"/>
</dbReference>
<evidence type="ECO:0000313" key="2">
    <source>
        <dbReference type="Proteomes" id="UP000295681"/>
    </source>
</evidence>
<organism evidence="1 2">
    <name type="scientific">Leuconostoc fallax</name>
    <dbReference type="NCBI Taxonomy" id="1251"/>
    <lineage>
        <taxon>Bacteria</taxon>
        <taxon>Bacillati</taxon>
        <taxon>Bacillota</taxon>
        <taxon>Bacilli</taxon>
        <taxon>Lactobacillales</taxon>
        <taxon>Lactobacillaceae</taxon>
        <taxon>Leuconostoc</taxon>
    </lineage>
</organism>
<evidence type="ECO:0000313" key="1">
    <source>
        <dbReference type="EMBL" id="TDG69579.1"/>
    </source>
</evidence>
<dbReference type="EMBL" id="PUFI01000005">
    <property type="protein sequence ID" value="TDG69579.1"/>
    <property type="molecule type" value="Genomic_DNA"/>
</dbReference>
<proteinExistence type="predicted"/>
<protein>
    <recommendedName>
        <fullName evidence="3">DUF2969 domain-containing protein</fullName>
    </recommendedName>
</protein>
<dbReference type="Proteomes" id="UP000295681">
    <property type="component" value="Unassembled WGS sequence"/>
</dbReference>
<gene>
    <name evidence="1" type="ORF">C5L23_001041</name>
</gene>
<comment type="caution">
    <text evidence="1">The sequence shown here is derived from an EMBL/GenBank/DDBJ whole genome shotgun (WGS) entry which is preliminary data.</text>
</comment>
<dbReference type="InterPro" id="IPR021351">
    <property type="entry name" value="DUF2969"/>
</dbReference>
<name>A0A4R5NAP3_9LACO</name>
<reference evidence="1 2" key="1">
    <citation type="journal article" date="2019" name="Appl. Microbiol. Biotechnol.">
        <title>Uncovering carbohydrate metabolism through a genotype-phenotype association study of 56 lactic acid bacteria genomes.</title>
        <authorList>
            <person name="Buron-Moles G."/>
            <person name="Chailyan A."/>
            <person name="Dolejs I."/>
            <person name="Forster J."/>
            <person name="Miks M.H."/>
        </authorList>
    </citation>
    <scope>NUCLEOTIDE SEQUENCE [LARGE SCALE GENOMIC DNA]</scope>
    <source>
        <strain evidence="1 2">ATCC 700006</strain>
    </source>
</reference>